<gene>
    <name evidence="2" type="ORF">PV10_01463</name>
</gene>
<dbReference type="OrthoDB" id="10457143at2759"/>
<proteinExistence type="predicted"/>
<dbReference type="AlphaFoldDB" id="A0A0D2AFR9"/>
<feature type="compositionally biased region" description="Polar residues" evidence="1">
    <location>
        <begin position="14"/>
        <end position="37"/>
    </location>
</feature>
<organism evidence="2 3">
    <name type="scientific">Exophiala mesophila</name>
    <name type="common">Black yeast-like fungus</name>
    <dbReference type="NCBI Taxonomy" id="212818"/>
    <lineage>
        <taxon>Eukaryota</taxon>
        <taxon>Fungi</taxon>
        <taxon>Dikarya</taxon>
        <taxon>Ascomycota</taxon>
        <taxon>Pezizomycotina</taxon>
        <taxon>Eurotiomycetes</taxon>
        <taxon>Chaetothyriomycetidae</taxon>
        <taxon>Chaetothyriales</taxon>
        <taxon>Herpotrichiellaceae</taxon>
        <taxon>Exophiala</taxon>
    </lineage>
</organism>
<dbReference type="EMBL" id="KN847520">
    <property type="protein sequence ID" value="KIV97753.1"/>
    <property type="molecule type" value="Genomic_DNA"/>
</dbReference>
<feature type="compositionally biased region" description="Basic residues" evidence="1">
    <location>
        <begin position="115"/>
        <end position="128"/>
    </location>
</feature>
<name>A0A0D2AFR9_EXOME</name>
<accession>A0A0D2AFR9</accession>
<dbReference type="HOGENOM" id="CLU_502496_0_0_1"/>
<dbReference type="Proteomes" id="UP000054302">
    <property type="component" value="Unassembled WGS sequence"/>
</dbReference>
<feature type="compositionally biased region" description="Low complexity" evidence="1">
    <location>
        <begin position="300"/>
        <end position="312"/>
    </location>
</feature>
<dbReference type="VEuPathDB" id="FungiDB:PV10_01463"/>
<evidence type="ECO:0000256" key="1">
    <source>
        <dbReference type="SAM" id="MobiDB-lite"/>
    </source>
</evidence>
<feature type="compositionally biased region" description="Basic and acidic residues" evidence="1">
    <location>
        <begin position="434"/>
        <end position="468"/>
    </location>
</feature>
<evidence type="ECO:0000313" key="2">
    <source>
        <dbReference type="EMBL" id="KIV97753.1"/>
    </source>
</evidence>
<feature type="region of interest" description="Disordered" evidence="1">
    <location>
        <begin position="1"/>
        <end position="185"/>
    </location>
</feature>
<feature type="region of interest" description="Disordered" evidence="1">
    <location>
        <begin position="206"/>
        <end position="256"/>
    </location>
</feature>
<dbReference type="RefSeq" id="XP_016229327.1">
    <property type="nucleotide sequence ID" value="XM_016365678.1"/>
</dbReference>
<dbReference type="GeneID" id="27319308"/>
<protein>
    <submittedName>
        <fullName evidence="2">Uncharacterized protein</fullName>
    </submittedName>
</protein>
<feature type="compositionally biased region" description="Low complexity" evidence="1">
    <location>
        <begin position="74"/>
        <end position="108"/>
    </location>
</feature>
<feature type="compositionally biased region" description="Basic and acidic residues" evidence="1">
    <location>
        <begin position="38"/>
        <end position="47"/>
    </location>
</feature>
<keyword evidence="3" id="KW-1185">Reference proteome</keyword>
<sequence>MILRRSSSHAEISKPNTKMATSFTSLTPFSMGDSSEISGDHLDETPRRRSTRKRKSTEKSQAFSATPKRQKLTSAPSSSWRSSPPVWQSSPAGTTTTNMTNAMTQTITPPTNKHDTRHKPANLNLKHKDKQDTVSASVEDDSLRRSSRKKRPTEKVGTPESLKTRKYHRQPSLSIHASPVREDSTSSIIVGPITEVDIDIKVVSHKHKHTIPASVEDDSLRRSLRKKKPTEKVESPESFKPRPYHRHPSLSIHASPVREASMSSVVVDPISEGNVDVNVVSQDSLLAEESCAEATKYAYTSTSTSEQQQTGTRLSPPTSGSANLHLLWTAGELTDDEIDQICAKIQDHDAWPFPPGGCDNNPSLRRWYIRQISSAVIRHKIPCYSDASTQMEFFSCIAELCTESLPFSISSAVAKANSEMRVEWKIREEEEIAKQERADRKKAKQRLDAAKKMHSKMNDDAGEGHGGDESEGAIMKSIIDAMQQKVEAVNQAGRTDDMRLARKKWLGFVTTFLADAETVLNELEGFDKQPIGLPSPENSQDA</sequence>
<evidence type="ECO:0000313" key="3">
    <source>
        <dbReference type="Proteomes" id="UP000054302"/>
    </source>
</evidence>
<feature type="region of interest" description="Disordered" evidence="1">
    <location>
        <begin position="434"/>
        <end position="470"/>
    </location>
</feature>
<feature type="compositionally biased region" description="Basic and acidic residues" evidence="1">
    <location>
        <begin position="230"/>
        <end position="240"/>
    </location>
</feature>
<feature type="region of interest" description="Disordered" evidence="1">
    <location>
        <begin position="298"/>
        <end position="319"/>
    </location>
</feature>
<reference evidence="2 3" key="1">
    <citation type="submission" date="2015-01" db="EMBL/GenBank/DDBJ databases">
        <title>The Genome Sequence of Exophiala mesophila CBS40295.</title>
        <authorList>
            <consortium name="The Broad Institute Genomics Platform"/>
            <person name="Cuomo C."/>
            <person name="de Hoog S."/>
            <person name="Gorbushina A."/>
            <person name="Stielow B."/>
            <person name="Teixiera M."/>
            <person name="Abouelleil A."/>
            <person name="Chapman S.B."/>
            <person name="Priest M."/>
            <person name="Young S.K."/>
            <person name="Wortman J."/>
            <person name="Nusbaum C."/>
            <person name="Birren B."/>
        </authorList>
    </citation>
    <scope>NUCLEOTIDE SEQUENCE [LARGE SCALE GENOMIC DNA]</scope>
    <source>
        <strain evidence="2 3">CBS 40295</strain>
    </source>
</reference>